<dbReference type="Gene3D" id="3.40.50.2300">
    <property type="match status" value="2"/>
</dbReference>
<dbReference type="Proteomes" id="UP000704341">
    <property type="component" value="Unassembled WGS sequence"/>
</dbReference>
<dbReference type="PANTHER" id="PTHR30146">
    <property type="entry name" value="LACI-RELATED TRANSCRIPTIONAL REPRESSOR"/>
    <property type="match status" value="1"/>
</dbReference>
<dbReference type="InterPro" id="IPR001761">
    <property type="entry name" value="Peripla_BP/Lac1_sug-bd_dom"/>
</dbReference>
<accession>A0ABR8P886</accession>
<evidence type="ECO:0000256" key="2">
    <source>
        <dbReference type="ARBA" id="ARBA00023125"/>
    </source>
</evidence>
<dbReference type="EMBL" id="QORN01000029">
    <property type="protein sequence ID" value="MBD5806950.1"/>
    <property type="molecule type" value="Genomic_DNA"/>
</dbReference>
<dbReference type="GO" id="GO:0003677">
    <property type="term" value="F:DNA binding"/>
    <property type="evidence" value="ECO:0007669"/>
    <property type="project" value="UniProtKB-KW"/>
</dbReference>
<sequence>MSTIYDVAKEAGCAPSSVSKFITKHGYVSNKLGNKITAAMAKLDYHYNGLARNLSTKTNNRIGVIVPFLDHPYFQGLVNAIILEASKISKEVVILPTAYNANREQQYLQELEHNMVSSLIITSHSLPYTKIYPYQRFGKIVFCENSNHQQTRCVFNNRKEIFEKLFTTLKQKEITNFGFMFIRNPQDSKTTKETFEAFKKIFNHYPQPERIIYNCRTAEDGKNGYLKLKRTIPNLQIVLSESDISAAGAYQARGNSDTLIIGQGNQLVSKLLRFTSIDQHLDETGILALKLATEATSTMKEKVNFDIIWR</sequence>
<evidence type="ECO:0000313" key="5">
    <source>
        <dbReference type="EMBL" id="MBD5806950.1"/>
    </source>
</evidence>
<name>A0ABR8P886_9LACO</name>
<keyword evidence="2 5" id="KW-0238">DNA-binding</keyword>
<dbReference type="InterPro" id="IPR010982">
    <property type="entry name" value="Lambda_DNA-bd_dom_sf"/>
</dbReference>
<dbReference type="SUPFAM" id="SSF53822">
    <property type="entry name" value="Periplasmic binding protein-like I"/>
    <property type="match status" value="1"/>
</dbReference>
<dbReference type="PROSITE" id="PS50932">
    <property type="entry name" value="HTH_LACI_2"/>
    <property type="match status" value="1"/>
</dbReference>
<dbReference type="Gene3D" id="1.10.260.40">
    <property type="entry name" value="lambda repressor-like DNA-binding domains"/>
    <property type="match status" value="1"/>
</dbReference>
<dbReference type="Pfam" id="PF00532">
    <property type="entry name" value="Peripla_BP_1"/>
    <property type="match status" value="1"/>
</dbReference>
<keyword evidence="6" id="KW-1185">Reference proteome</keyword>
<evidence type="ECO:0000313" key="6">
    <source>
        <dbReference type="Proteomes" id="UP000704341"/>
    </source>
</evidence>
<evidence type="ECO:0000259" key="4">
    <source>
        <dbReference type="PROSITE" id="PS50932"/>
    </source>
</evidence>
<proteinExistence type="predicted"/>
<dbReference type="CDD" id="cd01392">
    <property type="entry name" value="HTH_LacI"/>
    <property type="match status" value="1"/>
</dbReference>
<feature type="domain" description="HTH lacI-type" evidence="4">
    <location>
        <begin position="2"/>
        <end position="56"/>
    </location>
</feature>
<keyword evidence="1" id="KW-0805">Transcription regulation</keyword>
<evidence type="ECO:0000256" key="3">
    <source>
        <dbReference type="ARBA" id="ARBA00023163"/>
    </source>
</evidence>
<gene>
    <name evidence="5" type="ORF">DTK66_07565</name>
</gene>
<dbReference type="Pfam" id="PF00356">
    <property type="entry name" value="LacI"/>
    <property type="match status" value="1"/>
</dbReference>
<dbReference type="SUPFAM" id="SSF47413">
    <property type="entry name" value="lambda repressor-like DNA-binding domains"/>
    <property type="match status" value="1"/>
</dbReference>
<keyword evidence="3" id="KW-0804">Transcription</keyword>
<organism evidence="5 6">
    <name type="scientific">Limosilactobacillus walteri</name>
    <dbReference type="NCBI Taxonomy" id="2268022"/>
    <lineage>
        <taxon>Bacteria</taxon>
        <taxon>Bacillati</taxon>
        <taxon>Bacillota</taxon>
        <taxon>Bacilli</taxon>
        <taxon>Lactobacillales</taxon>
        <taxon>Lactobacillaceae</taxon>
        <taxon>Limosilactobacillus</taxon>
    </lineage>
</organism>
<protein>
    <submittedName>
        <fullName evidence="5">LacI family DNA-binding transcriptional regulator</fullName>
    </submittedName>
</protein>
<dbReference type="InterPro" id="IPR000843">
    <property type="entry name" value="HTH_LacI"/>
</dbReference>
<dbReference type="SMART" id="SM00354">
    <property type="entry name" value="HTH_LACI"/>
    <property type="match status" value="1"/>
</dbReference>
<reference evidence="5 6" key="1">
    <citation type="submission" date="2018-07" db="EMBL/GenBank/DDBJ databases">
        <title>Phylogenomic Insights into understanding Host Adaptation of Lactobacillus reuteri by a novel species, Lactobacillus spp. M31.</title>
        <authorList>
            <person name="Sharma S."/>
            <person name="Patil P."/>
            <person name="Korpole S."/>
            <person name="Patil P.B."/>
        </authorList>
    </citation>
    <scope>NUCLEOTIDE SEQUENCE [LARGE SCALE GENOMIC DNA]</scope>
    <source>
        <strain evidence="5 6">M31</strain>
    </source>
</reference>
<evidence type="ECO:0000256" key="1">
    <source>
        <dbReference type="ARBA" id="ARBA00023015"/>
    </source>
</evidence>
<dbReference type="RefSeq" id="WP_191668276.1">
    <property type="nucleotide sequence ID" value="NZ_QORN01000029.1"/>
</dbReference>
<comment type="caution">
    <text evidence="5">The sequence shown here is derived from an EMBL/GenBank/DDBJ whole genome shotgun (WGS) entry which is preliminary data.</text>
</comment>
<dbReference type="InterPro" id="IPR028082">
    <property type="entry name" value="Peripla_BP_I"/>
</dbReference>
<dbReference type="PANTHER" id="PTHR30146:SF105">
    <property type="entry name" value="CATABOLITE CONTROL PROTEIN B"/>
    <property type="match status" value="1"/>
</dbReference>